<dbReference type="AlphaFoldDB" id="A0A1M6FU01"/>
<evidence type="ECO:0000313" key="3">
    <source>
        <dbReference type="EMBL" id="SHJ01174.1"/>
    </source>
</evidence>
<dbReference type="Proteomes" id="UP000184452">
    <property type="component" value="Unassembled WGS sequence"/>
</dbReference>
<dbReference type="STRING" id="758803.SAMN05421803_103150"/>
<dbReference type="OrthoDB" id="7067274at2"/>
<gene>
    <name evidence="3" type="ORF">SAMN05421803_103150</name>
</gene>
<keyword evidence="4" id="KW-1185">Reference proteome</keyword>
<evidence type="ECO:0000313" key="4">
    <source>
        <dbReference type="Proteomes" id="UP000184452"/>
    </source>
</evidence>
<dbReference type="RefSeq" id="WP_073376793.1">
    <property type="nucleotide sequence ID" value="NZ_FQZK01000003.1"/>
</dbReference>
<accession>A0A1M6FU01</accession>
<feature type="region of interest" description="Disordered" evidence="1">
    <location>
        <begin position="264"/>
        <end position="287"/>
    </location>
</feature>
<protein>
    <submittedName>
        <fullName evidence="3">Sigma-E factor negative regulatory protein RseB</fullName>
    </submittedName>
</protein>
<sequence>MSARGHSAHPVPAAAAALALLCLLLTGAAHPCSDAVPAAGPDDGMAVLRRSAEASGGTAYSAVRELTGEAGEGTDPTRVVNRPGDGVALVPMTAGAHPFVVTDSPFKELDERLLTTLERVYAVGDAGLDEVDGRPARTVEAVRANGTVAGRFWVDADTGVLVGSSVYGPDGRHVLGFRLTGLEPGDGYWPEEVAGDSPWGDVLTPAERGELRARGWVLPEHLAWNLGLVDARATLHAGRKVVHAVYSDGLSQVSVFSQRGKLDEDTRTAVPDGSVGTGTGGTGVTPQHDTIFGGDGGRYHGMWQADGFVYTVLADAPSDLTASAVTALPGPEDSGFWSRVQRGMSRLGLL</sequence>
<reference evidence="3 4" key="1">
    <citation type="submission" date="2016-11" db="EMBL/GenBank/DDBJ databases">
        <authorList>
            <person name="Jaros S."/>
            <person name="Januszkiewicz K."/>
            <person name="Wedrychowicz H."/>
        </authorList>
    </citation>
    <scope>NUCLEOTIDE SEQUENCE [LARGE SCALE GENOMIC DNA]</scope>
    <source>
        <strain evidence="3 4">CGMCC 4.5723</strain>
    </source>
</reference>
<proteinExistence type="predicted"/>
<name>A0A1M6FU01_9ACTN</name>
<feature type="signal peptide" evidence="2">
    <location>
        <begin position="1"/>
        <end position="31"/>
    </location>
</feature>
<organism evidence="3 4">
    <name type="scientific">Nocardiopsis flavescens</name>
    <dbReference type="NCBI Taxonomy" id="758803"/>
    <lineage>
        <taxon>Bacteria</taxon>
        <taxon>Bacillati</taxon>
        <taxon>Actinomycetota</taxon>
        <taxon>Actinomycetes</taxon>
        <taxon>Streptosporangiales</taxon>
        <taxon>Nocardiopsidaceae</taxon>
        <taxon>Nocardiopsis</taxon>
    </lineage>
</organism>
<keyword evidence="2" id="KW-0732">Signal</keyword>
<evidence type="ECO:0000256" key="2">
    <source>
        <dbReference type="SAM" id="SignalP"/>
    </source>
</evidence>
<evidence type="ECO:0000256" key="1">
    <source>
        <dbReference type="SAM" id="MobiDB-lite"/>
    </source>
</evidence>
<dbReference type="EMBL" id="FQZK01000003">
    <property type="protein sequence ID" value="SHJ01174.1"/>
    <property type="molecule type" value="Genomic_DNA"/>
</dbReference>
<dbReference type="Gene3D" id="2.50.20.10">
    <property type="entry name" value="Lipoprotein localisation LolA/LolB/LppX"/>
    <property type="match status" value="1"/>
</dbReference>
<feature type="chain" id="PRO_5039639178" evidence="2">
    <location>
        <begin position="32"/>
        <end position="350"/>
    </location>
</feature>